<evidence type="ECO:0000313" key="3">
    <source>
        <dbReference type="Proteomes" id="UP000038010"/>
    </source>
</evidence>
<sequence length="152" mass="16341">MRSTTFLVGALAFLITAPLFAASNPTVSKKSIEALEILKKRQGCGDNCTAAVVKAVGIGGEIYEWSIHRFWTEGVTTGPISTISIDAILTPEEDVTCAFSSPTVHDFWTVNGDVASKSLEEYGFPQLAYIQCSIPDDPLPCPEYPCCDGVCD</sequence>
<dbReference type="RefSeq" id="XP_018005905.1">
    <property type="nucleotide sequence ID" value="XM_018149113.1"/>
</dbReference>
<dbReference type="VEuPathDB" id="FungiDB:AB675_864"/>
<comment type="caution">
    <text evidence="2">The sequence shown here is derived from an EMBL/GenBank/DDBJ whole genome shotgun (WGS) entry which is preliminary data.</text>
</comment>
<protein>
    <submittedName>
        <fullName evidence="2">Uncharacterized protein</fullName>
    </submittedName>
</protein>
<name>A0A0N1HBG5_9EURO</name>
<keyword evidence="1" id="KW-0732">Signal</keyword>
<dbReference type="GeneID" id="28740982"/>
<evidence type="ECO:0000256" key="1">
    <source>
        <dbReference type="SAM" id="SignalP"/>
    </source>
</evidence>
<keyword evidence="3" id="KW-1185">Reference proteome</keyword>
<feature type="signal peptide" evidence="1">
    <location>
        <begin position="1"/>
        <end position="21"/>
    </location>
</feature>
<feature type="chain" id="PRO_5005873216" evidence="1">
    <location>
        <begin position="22"/>
        <end position="152"/>
    </location>
</feature>
<gene>
    <name evidence="2" type="ORF">AB675_864</name>
</gene>
<dbReference type="Proteomes" id="UP000038010">
    <property type="component" value="Unassembled WGS sequence"/>
</dbReference>
<accession>A0A0N1HBG5</accession>
<organism evidence="2 3">
    <name type="scientific">Cyphellophora attinorum</name>
    <dbReference type="NCBI Taxonomy" id="1664694"/>
    <lineage>
        <taxon>Eukaryota</taxon>
        <taxon>Fungi</taxon>
        <taxon>Dikarya</taxon>
        <taxon>Ascomycota</taxon>
        <taxon>Pezizomycotina</taxon>
        <taxon>Eurotiomycetes</taxon>
        <taxon>Chaetothyriomycetidae</taxon>
        <taxon>Chaetothyriales</taxon>
        <taxon>Cyphellophoraceae</taxon>
        <taxon>Cyphellophora</taxon>
    </lineage>
</organism>
<dbReference type="EMBL" id="LFJN01000001">
    <property type="protein sequence ID" value="KPI45942.1"/>
    <property type="molecule type" value="Genomic_DNA"/>
</dbReference>
<evidence type="ECO:0000313" key="2">
    <source>
        <dbReference type="EMBL" id="KPI45942.1"/>
    </source>
</evidence>
<reference evidence="2 3" key="1">
    <citation type="submission" date="2015-06" db="EMBL/GenBank/DDBJ databases">
        <title>Draft genome of the ant-associated black yeast Phialophora attae CBS 131958.</title>
        <authorList>
            <person name="Moreno L.F."/>
            <person name="Stielow B.J."/>
            <person name="de Hoog S."/>
            <person name="Vicente V.A."/>
            <person name="Weiss V.A."/>
            <person name="de Vries M."/>
            <person name="Cruz L.M."/>
            <person name="Souza E.M."/>
        </authorList>
    </citation>
    <scope>NUCLEOTIDE SEQUENCE [LARGE SCALE GENOMIC DNA]</scope>
    <source>
        <strain evidence="2 3">CBS 131958</strain>
    </source>
</reference>
<proteinExistence type="predicted"/>
<dbReference type="AlphaFoldDB" id="A0A0N1HBG5"/>